<dbReference type="EMBL" id="LZMZ01000013">
    <property type="protein sequence ID" value="OBX79084.1"/>
    <property type="molecule type" value="Genomic_DNA"/>
</dbReference>
<feature type="domain" description="PLD phosphodiesterase" evidence="2">
    <location>
        <begin position="167"/>
        <end position="194"/>
    </location>
</feature>
<reference evidence="3 4" key="1">
    <citation type="submission" date="2016-06" db="EMBL/GenBank/DDBJ databases">
        <title>Draft genome of Moraxella atlantae CCUG 66109.</title>
        <authorList>
            <person name="Salva-Serra F."/>
            <person name="Engstrom-Jakobsson H."/>
            <person name="Thorell K."/>
            <person name="Gonzales-Siles L."/>
            <person name="Karlsson R."/>
            <person name="Boulund F."/>
            <person name="Engstrand L."/>
            <person name="Kristiansson E."/>
            <person name="Moore E."/>
        </authorList>
    </citation>
    <scope>NUCLEOTIDE SEQUENCE [LARGE SCALE GENOMIC DNA]</scope>
    <source>
        <strain evidence="3 4">CCUG 66109</strain>
    </source>
</reference>
<sequence length="517" mass="57486">MTGLATLLLTGCQSLSLALLPDNPHQNRPPPIIAQSTTALTKSSSPLFNLAANPDPEHQSGYHVLATSNEAYGARRVLSQQAQQTIDIQYYIWHNDKSGKQMLREVFAAGKRGVQVRLLLDDLNTDGELDQVLSALDAQPNIAVRLMNPKPLRGGKSLNFVVGAPRYHRRMHNKSMTFDGTVSIIGGRNIGDEYLTQDSATAFADLDIALAGKAAQAIEASFEEYWHSPLAYDIARLVKPNPQAQAKALAELSALSQLPNSFADRRLFQQVFGSHPWQWAMVDVFADPAAKLLKQDTHDQRIVRRLTEVVGIPQQRLSLVSSYFVPTRRGVATLTQLAQRGVDVRVLTNALSATDVPIVQAGYSKHRIPLLRGGVHLYELKPTADLNPTPKTNSRRTNHRFTQRARDASTSLHSKAFAVDERLVFIGSYNLDPRSANINTELGVVVYDAALARQFHQALDEINLTNSYRLLLNQHGQIVWQSLDDGTEHDTTHEPYRKPVVQELLKIATYLPIEWLL</sequence>
<dbReference type="AlphaFoldDB" id="A0A1B8QCQ3"/>
<dbReference type="InterPro" id="IPR001736">
    <property type="entry name" value="PLipase_D/transphosphatidylase"/>
</dbReference>
<dbReference type="Gene3D" id="3.30.870.10">
    <property type="entry name" value="Endonuclease Chain A"/>
    <property type="match status" value="2"/>
</dbReference>
<dbReference type="GO" id="GO:0030572">
    <property type="term" value="F:phosphatidyltransferase activity"/>
    <property type="evidence" value="ECO:0007669"/>
    <property type="project" value="UniProtKB-ARBA"/>
</dbReference>
<comment type="caution">
    <text evidence="3">The sequence shown here is derived from an EMBL/GenBank/DDBJ whole genome shotgun (WGS) entry which is preliminary data.</text>
</comment>
<name>A0A1B8QCQ3_9GAMM</name>
<evidence type="ECO:0000256" key="1">
    <source>
        <dbReference type="SAM" id="MobiDB-lite"/>
    </source>
</evidence>
<protein>
    <recommendedName>
        <fullName evidence="2">PLD phosphodiesterase domain-containing protein</fullName>
    </recommendedName>
</protein>
<evidence type="ECO:0000259" key="2">
    <source>
        <dbReference type="PROSITE" id="PS50035"/>
    </source>
</evidence>
<dbReference type="PANTHER" id="PTHR21248:SF12">
    <property type="entry name" value="CARDIOLIPIN SYNTHASE C"/>
    <property type="match status" value="1"/>
</dbReference>
<proteinExistence type="predicted"/>
<dbReference type="CDD" id="cd09113">
    <property type="entry name" value="PLDc_ymdC_like_2"/>
    <property type="match status" value="1"/>
</dbReference>
<gene>
    <name evidence="3" type="ORF">A9308_06060</name>
</gene>
<evidence type="ECO:0000313" key="4">
    <source>
        <dbReference type="Proteomes" id="UP000092508"/>
    </source>
</evidence>
<dbReference type="SMART" id="SM00155">
    <property type="entry name" value="PLDc"/>
    <property type="match status" value="2"/>
</dbReference>
<feature type="region of interest" description="Disordered" evidence="1">
    <location>
        <begin position="382"/>
        <end position="405"/>
    </location>
</feature>
<accession>A0A1B8QCQ3</accession>
<organism evidence="3 4">
    <name type="scientific">Faucicola atlantae</name>
    <dbReference type="NCBI Taxonomy" id="34059"/>
    <lineage>
        <taxon>Bacteria</taxon>
        <taxon>Pseudomonadati</taxon>
        <taxon>Pseudomonadota</taxon>
        <taxon>Gammaproteobacteria</taxon>
        <taxon>Moraxellales</taxon>
        <taxon>Moraxellaceae</taxon>
        <taxon>Faucicola</taxon>
    </lineage>
</organism>
<feature type="compositionally biased region" description="Basic residues" evidence="1">
    <location>
        <begin position="393"/>
        <end position="403"/>
    </location>
</feature>
<dbReference type="InterPro" id="IPR025202">
    <property type="entry name" value="PLD-like_dom"/>
</dbReference>
<dbReference type="STRING" id="34059.A9308_06060"/>
<evidence type="ECO:0000313" key="3">
    <source>
        <dbReference type="EMBL" id="OBX79084.1"/>
    </source>
</evidence>
<dbReference type="Proteomes" id="UP000092508">
    <property type="component" value="Unassembled WGS sequence"/>
</dbReference>
<feature type="domain" description="PLD phosphodiesterase" evidence="2">
    <location>
        <begin position="408"/>
        <end position="435"/>
    </location>
</feature>
<dbReference type="Pfam" id="PF13091">
    <property type="entry name" value="PLDc_2"/>
    <property type="match status" value="2"/>
</dbReference>
<dbReference type="CDD" id="cd09111">
    <property type="entry name" value="PLDc_ymdC_like_1"/>
    <property type="match status" value="1"/>
</dbReference>
<dbReference type="PANTHER" id="PTHR21248">
    <property type="entry name" value="CARDIOLIPIN SYNTHASE"/>
    <property type="match status" value="1"/>
</dbReference>
<dbReference type="GO" id="GO:0032049">
    <property type="term" value="P:cardiolipin biosynthetic process"/>
    <property type="evidence" value="ECO:0007669"/>
    <property type="project" value="UniProtKB-ARBA"/>
</dbReference>
<dbReference type="SUPFAM" id="SSF56024">
    <property type="entry name" value="Phospholipase D/nuclease"/>
    <property type="match status" value="2"/>
</dbReference>
<dbReference type="PROSITE" id="PS50035">
    <property type="entry name" value="PLD"/>
    <property type="match status" value="2"/>
</dbReference>